<feature type="domain" description="Non-haem dioxygenase N-terminal" evidence="3">
    <location>
        <begin position="47"/>
        <end position="92"/>
    </location>
</feature>
<evidence type="ECO:0000256" key="1">
    <source>
        <dbReference type="ARBA" id="ARBA00022723"/>
    </source>
</evidence>
<organism evidence="4 5">
    <name type="scientific">Prunus dulcis</name>
    <name type="common">Almond</name>
    <name type="synonym">Amygdalus dulcis</name>
    <dbReference type="NCBI Taxonomy" id="3755"/>
    <lineage>
        <taxon>Eukaryota</taxon>
        <taxon>Viridiplantae</taxon>
        <taxon>Streptophyta</taxon>
        <taxon>Embryophyta</taxon>
        <taxon>Tracheophyta</taxon>
        <taxon>Spermatophyta</taxon>
        <taxon>Magnoliopsida</taxon>
        <taxon>eudicotyledons</taxon>
        <taxon>Gunneridae</taxon>
        <taxon>Pentapetalae</taxon>
        <taxon>rosids</taxon>
        <taxon>fabids</taxon>
        <taxon>Rosales</taxon>
        <taxon>Rosaceae</taxon>
        <taxon>Amygdaloideae</taxon>
        <taxon>Amygdaleae</taxon>
        <taxon>Prunus</taxon>
    </lineage>
</organism>
<comment type="caution">
    <text evidence="4">The sequence shown here is derived from an EMBL/GenBank/DDBJ whole genome shotgun (WGS) entry which is preliminary data.</text>
</comment>
<keyword evidence="1" id="KW-0479">Metal-binding</keyword>
<reference evidence="4 5" key="1">
    <citation type="journal article" date="2022" name="G3 (Bethesda)">
        <title>Whole-genome sequence and methylome profiling of the almond [Prunus dulcis (Mill.) D.A. Webb] cultivar 'Nonpareil'.</title>
        <authorList>
            <person name="D'Amico-Willman K.M."/>
            <person name="Ouma W.Z."/>
            <person name="Meulia T."/>
            <person name="Sideli G.M."/>
            <person name="Gradziel T.M."/>
            <person name="Fresnedo-Ramirez J."/>
        </authorList>
    </citation>
    <scope>NUCLEOTIDE SEQUENCE [LARGE SCALE GENOMIC DNA]</scope>
    <source>
        <strain evidence="4">Clone GOH B32 T37-40</strain>
    </source>
</reference>
<evidence type="ECO:0000259" key="3">
    <source>
        <dbReference type="Pfam" id="PF14226"/>
    </source>
</evidence>
<dbReference type="InterPro" id="IPR026992">
    <property type="entry name" value="DIOX_N"/>
</dbReference>
<dbReference type="Pfam" id="PF14226">
    <property type="entry name" value="DIOX_N"/>
    <property type="match status" value="1"/>
</dbReference>
<dbReference type="EMBL" id="JAJFAZ020000004">
    <property type="protein sequence ID" value="KAI5334437.1"/>
    <property type="molecule type" value="Genomic_DNA"/>
</dbReference>
<name>A0AAD4W208_PRUDU</name>
<keyword evidence="5" id="KW-1185">Reference proteome</keyword>
<dbReference type="Proteomes" id="UP001054821">
    <property type="component" value="Chromosome 4"/>
</dbReference>
<evidence type="ECO:0000256" key="2">
    <source>
        <dbReference type="ARBA" id="ARBA00023004"/>
    </source>
</evidence>
<accession>A0AAD4W208</accession>
<dbReference type="AlphaFoldDB" id="A0AAD4W208"/>
<dbReference type="InterPro" id="IPR027443">
    <property type="entry name" value="IPNS-like_sf"/>
</dbReference>
<gene>
    <name evidence="4" type="ORF">L3X38_024570</name>
</gene>
<protein>
    <recommendedName>
        <fullName evidence="3">Non-haem dioxygenase N-terminal domain-containing protein</fullName>
    </recommendedName>
</protein>
<evidence type="ECO:0000313" key="5">
    <source>
        <dbReference type="Proteomes" id="UP001054821"/>
    </source>
</evidence>
<evidence type="ECO:0000313" key="4">
    <source>
        <dbReference type="EMBL" id="KAI5334437.1"/>
    </source>
</evidence>
<dbReference type="GO" id="GO:0046872">
    <property type="term" value="F:metal ion binding"/>
    <property type="evidence" value="ECO:0007669"/>
    <property type="project" value="UniProtKB-KW"/>
</dbReference>
<keyword evidence="2" id="KW-0408">Iron</keyword>
<sequence length="119" mass="12876">MDMAAKIELGSQTVQELLGKGKAKQVPEKYIHKVGAPNASSAQLMDIPVIDLGLLLTPSSITTQQLEKLRSALTTWGCFQVINHGMTPEFLDCQGNGVPNLGMLWSKMGVPNLGILWSK</sequence>
<dbReference type="SUPFAM" id="SSF51197">
    <property type="entry name" value="Clavaminate synthase-like"/>
    <property type="match status" value="1"/>
</dbReference>
<proteinExistence type="predicted"/>
<dbReference type="Gene3D" id="2.60.120.330">
    <property type="entry name" value="B-lactam Antibiotic, Isopenicillin N Synthase, Chain"/>
    <property type="match status" value="1"/>
</dbReference>